<dbReference type="AlphaFoldDB" id="A0A1T5ABC0"/>
<reference evidence="1 2" key="1">
    <citation type="submission" date="2017-02" db="EMBL/GenBank/DDBJ databases">
        <authorList>
            <person name="Peterson S.W."/>
        </authorList>
    </citation>
    <scope>NUCLEOTIDE SEQUENCE [LARGE SCALE GENOMIC DNA]</scope>
    <source>
        <strain evidence="1 2">DSM 9653</strain>
    </source>
</reference>
<dbReference type="RefSeq" id="WP_176168528.1">
    <property type="nucleotide sequence ID" value="NZ_FUYX01000001.1"/>
</dbReference>
<sequence length="138" mass="15767">MAKDSWFIVSNRVKTLTDTMTHVGARGSNALIGRDILQTMPWMTPFEYEQLQALNAWTGRNDLVGLRHIDEFNQTRGRNLGFRHRGDARHTLLVNLRLLKVLVEHHAGVLGRARYGLCLHMDSDRRYEATGRAKSRAA</sequence>
<protein>
    <submittedName>
        <fullName evidence="1">Uncharacterized protein</fullName>
    </submittedName>
</protein>
<dbReference type="Proteomes" id="UP000190130">
    <property type="component" value="Unassembled WGS sequence"/>
</dbReference>
<evidence type="ECO:0000313" key="2">
    <source>
        <dbReference type="Proteomes" id="UP000190130"/>
    </source>
</evidence>
<name>A0A1T5ABC0_9HYPH</name>
<proteinExistence type="predicted"/>
<organism evidence="1 2">
    <name type="scientific">Bosea thiooxidans</name>
    <dbReference type="NCBI Taxonomy" id="53254"/>
    <lineage>
        <taxon>Bacteria</taxon>
        <taxon>Pseudomonadati</taxon>
        <taxon>Pseudomonadota</taxon>
        <taxon>Alphaproteobacteria</taxon>
        <taxon>Hyphomicrobiales</taxon>
        <taxon>Boseaceae</taxon>
        <taxon>Bosea</taxon>
    </lineage>
</organism>
<dbReference type="EMBL" id="FUYX01000001">
    <property type="protein sequence ID" value="SKB32321.1"/>
    <property type="molecule type" value="Genomic_DNA"/>
</dbReference>
<evidence type="ECO:0000313" key="1">
    <source>
        <dbReference type="EMBL" id="SKB32321.1"/>
    </source>
</evidence>
<accession>A0A1T5ABC0</accession>
<gene>
    <name evidence="1" type="ORF">SAMN05660750_00047</name>
</gene>